<dbReference type="GO" id="GO:0006935">
    <property type="term" value="P:chemotaxis"/>
    <property type="evidence" value="ECO:0007669"/>
    <property type="project" value="UniProtKB-KW"/>
</dbReference>
<dbReference type="GO" id="GO:0097588">
    <property type="term" value="P:archaeal or bacterial-type flagellum-dependent cell motility"/>
    <property type="evidence" value="ECO:0007669"/>
    <property type="project" value="UniProtKB-KW"/>
</dbReference>
<dbReference type="EC" id="3.1.3.-" evidence="10"/>
<comment type="function">
    <text evidence="10">Plays an important role in bacterial chemotaxis signal transduction pathway by accelerating the dephosphorylation of phosphorylated CheY (CheY-P).</text>
</comment>
<feature type="region of interest" description="Disordered" evidence="12">
    <location>
        <begin position="222"/>
        <end position="248"/>
    </location>
</feature>
<evidence type="ECO:0000256" key="12">
    <source>
        <dbReference type="SAM" id="MobiDB-lite"/>
    </source>
</evidence>
<evidence type="ECO:0000256" key="7">
    <source>
        <dbReference type="ARBA" id="ARBA00022801"/>
    </source>
</evidence>
<evidence type="ECO:0000256" key="4">
    <source>
        <dbReference type="ARBA" id="ARBA00022490"/>
    </source>
</evidence>
<comment type="similarity">
    <text evidence="2 10">Belongs to the CheZ family.</text>
</comment>
<keyword evidence="14" id="KW-1185">Reference proteome</keyword>
<evidence type="ECO:0000256" key="9">
    <source>
        <dbReference type="ARBA" id="ARBA00029599"/>
    </source>
</evidence>
<reference evidence="14" key="1">
    <citation type="journal article" date="2019" name="Int. J. Syst. Evol. Microbiol.">
        <title>The Global Catalogue of Microorganisms (GCM) 10K type strain sequencing project: providing services to taxonomists for standard genome sequencing and annotation.</title>
        <authorList>
            <consortium name="The Broad Institute Genomics Platform"/>
            <consortium name="The Broad Institute Genome Sequencing Center for Infectious Disease"/>
            <person name="Wu L."/>
            <person name="Ma J."/>
        </authorList>
    </citation>
    <scope>NUCLEOTIDE SEQUENCE [LARGE SCALE GENOMIC DNA]</scope>
    <source>
        <strain evidence="14">JCM 19134</strain>
    </source>
</reference>
<proteinExistence type="inferred from homology"/>
<keyword evidence="6 10" id="KW-0283">Flagellar rotation</keyword>
<dbReference type="SUPFAM" id="SSF75708">
    <property type="entry name" value="Chemotaxis phosphatase CheZ"/>
    <property type="match status" value="1"/>
</dbReference>
<dbReference type="RefSeq" id="WP_345418932.1">
    <property type="nucleotide sequence ID" value="NZ_AP031496.1"/>
</dbReference>
<evidence type="ECO:0000256" key="5">
    <source>
        <dbReference type="ARBA" id="ARBA00022500"/>
    </source>
</evidence>
<dbReference type="GO" id="GO:0050920">
    <property type="term" value="P:regulation of chemotaxis"/>
    <property type="evidence" value="ECO:0007669"/>
    <property type="project" value="InterPro"/>
</dbReference>
<evidence type="ECO:0000256" key="3">
    <source>
        <dbReference type="ARBA" id="ARBA00018484"/>
    </source>
</evidence>
<name>A0AAV3TZI8_9ALTE</name>
<dbReference type="GO" id="GO:0005737">
    <property type="term" value="C:cytoplasm"/>
    <property type="evidence" value="ECO:0007669"/>
    <property type="project" value="UniProtKB-SubCell"/>
</dbReference>
<comment type="subunit">
    <text evidence="10">Homodimer.</text>
</comment>
<keyword evidence="4 10" id="KW-0963">Cytoplasm</keyword>
<evidence type="ECO:0000256" key="2">
    <source>
        <dbReference type="ARBA" id="ARBA00005908"/>
    </source>
</evidence>
<dbReference type="InterPro" id="IPR007439">
    <property type="entry name" value="Chemotax_Pase_CheZ"/>
</dbReference>
<dbReference type="GO" id="GO:0009288">
    <property type="term" value="C:bacterial-type flagellum"/>
    <property type="evidence" value="ECO:0007669"/>
    <property type="project" value="InterPro"/>
</dbReference>
<dbReference type="PANTHER" id="PTHR43693:SF1">
    <property type="entry name" value="PROTEIN PHOSPHATASE CHEZ"/>
    <property type="match status" value="1"/>
</dbReference>
<dbReference type="Proteomes" id="UP001409585">
    <property type="component" value="Unassembled WGS sequence"/>
</dbReference>
<evidence type="ECO:0000256" key="1">
    <source>
        <dbReference type="ARBA" id="ARBA00004496"/>
    </source>
</evidence>
<evidence type="ECO:0000256" key="11">
    <source>
        <dbReference type="PIRSR" id="PIRSR002884-1"/>
    </source>
</evidence>
<protein>
    <recommendedName>
        <fullName evidence="3 10">Protein phosphatase CheZ</fullName>
        <ecNumber evidence="10">3.1.3.-</ecNumber>
    </recommendedName>
    <alternativeName>
        <fullName evidence="9 10">Chemotaxis protein CheZ</fullName>
    </alternativeName>
</protein>
<dbReference type="PANTHER" id="PTHR43693">
    <property type="entry name" value="PROTEIN PHOSPHATASE CHEZ"/>
    <property type="match status" value="1"/>
</dbReference>
<feature type="site" description="Enhances dephosphorylation of CheY-P" evidence="11">
    <location>
        <position position="185"/>
    </location>
</feature>
<dbReference type="EMBL" id="BAABLX010000007">
    <property type="protein sequence ID" value="GAA4936841.1"/>
    <property type="molecule type" value="Genomic_DNA"/>
</dbReference>
<dbReference type="InterPro" id="IPR050992">
    <property type="entry name" value="CheZ_family_phosphatases"/>
</dbReference>
<comment type="subcellular location">
    <subcellularLocation>
        <location evidence="1 10">Cytoplasm</location>
    </subcellularLocation>
</comment>
<comment type="caution">
    <text evidence="13">The sequence shown here is derived from an EMBL/GenBank/DDBJ whole genome shotgun (WGS) entry which is preliminary data.</text>
</comment>
<keyword evidence="7 10" id="KW-0378">Hydrolase</keyword>
<organism evidence="13 14">
    <name type="scientific">Halioxenophilus aromaticivorans</name>
    <dbReference type="NCBI Taxonomy" id="1306992"/>
    <lineage>
        <taxon>Bacteria</taxon>
        <taxon>Pseudomonadati</taxon>
        <taxon>Pseudomonadota</taxon>
        <taxon>Gammaproteobacteria</taxon>
        <taxon>Alteromonadales</taxon>
        <taxon>Alteromonadaceae</taxon>
        <taxon>Halioxenophilus</taxon>
    </lineage>
</organism>
<sequence length="264" mass="29281">MDSHPVDPGTDEVIAELRACASTLVEKLNNDEYLQASEVISKLNHSRDNLVFNSVGRLTRALHSAIVNFNVDGQSEAKAPSDRSQMTDASDRLHYVLELTQTAADKTMDKVEASAPIADALSSESQALRQEWSRIKRREMDAEEFSALYYRMDQFLEKIEGGAEQLNRNLQEIILEQGYQDLTGQVLKKVIGLVSDVETELVNLVRIAGHVEDIAGFDSTADINENKNETSDSSGEGPQIHADKRDDVVKNQDEVDDLLSSLGF</sequence>
<gene>
    <name evidence="13" type="ORF">GCM10025791_13200</name>
</gene>
<dbReference type="GO" id="GO:0004721">
    <property type="term" value="F:phosphoprotein phosphatase activity"/>
    <property type="evidence" value="ECO:0007669"/>
    <property type="project" value="UniProtKB-KW"/>
</dbReference>
<accession>A0AAV3TZI8</accession>
<evidence type="ECO:0000313" key="13">
    <source>
        <dbReference type="EMBL" id="GAA4936841.1"/>
    </source>
</evidence>
<evidence type="ECO:0000313" key="14">
    <source>
        <dbReference type="Proteomes" id="UP001409585"/>
    </source>
</evidence>
<dbReference type="AlphaFoldDB" id="A0AAV3TZI8"/>
<dbReference type="Gene3D" id="1.10.287.500">
    <property type="entry name" value="Helix hairpin bin"/>
    <property type="match status" value="1"/>
</dbReference>
<evidence type="ECO:0000256" key="10">
    <source>
        <dbReference type="PIRNR" id="PIRNR002884"/>
    </source>
</evidence>
<keyword evidence="8 10" id="KW-0904">Protein phosphatase</keyword>
<evidence type="ECO:0000256" key="8">
    <source>
        <dbReference type="ARBA" id="ARBA00022912"/>
    </source>
</evidence>
<dbReference type="Pfam" id="PF04344">
    <property type="entry name" value="CheZ"/>
    <property type="match status" value="1"/>
</dbReference>
<keyword evidence="5 10" id="KW-0145">Chemotaxis</keyword>
<dbReference type="PIRSF" id="PIRSF002884">
    <property type="entry name" value="CheZ"/>
    <property type="match status" value="1"/>
</dbReference>
<evidence type="ECO:0000256" key="6">
    <source>
        <dbReference type="ARBA" id="ARBA00022779"/>
    </source>
</evidence>